<dbReference type="EMBL" id="PDXA01000054">
    <property type="protein sequence ID" value="RYN40478.1"/>
    <property type="molecule type" value="Genomic_DNA"/>
</dbReference>
<dbReference type="AlphaFoldDB" id="A0A4Q4M532"/>
<protein>
    <submittedName>
        <fullName evidence="2">Uncharacterized protein</fullName>
    </submittedName>
</protein>
<dbReference type="Proteomes" id="UP000292402">
    <property type="component" value="Unassembled WGS sequence"/>
</dbReference>
<name>A0A4Q4M532_9PLEO</name>
<reference evidence="3" key="1">
    <citation type="journal article" date="2019" name="bioRxiv">
        <title>Genomics, evolutionary history and diagnostics of the Alternaria alternata species group including apple and Asian pear pathotypes.</title>
        <authorList>
            <person name="Armitage A.D."/>
            <person name="Cockerton H.M."/>
            <person name="Sreenivasaprasad S."/>
            <person name="Woodhall J.W."/>
            <person name="Lane C.R."/>
            <person name="Harrison R.J."/>
            <person name="Clarkson J.P."/>
        </authorList>
    </citation>
    <scope>NUCLEOTIDE SEQUENCE [LARGE SCALE GENOMIC DNA]</scope>
    <source>
        <strain evidence="3">FERA 1082</strain>
    </source>
</reference>
<feature type="region of interest" description="Disordered" evidence="1">
    <location>
        <begin position="1"/>
        <end position="27"/>
    </location>
</feature>
<gene>
    <name evidence="2" type="ORF">AA0114_g11069</name>
</gene>
<evidence type="ECO:0000313" key="3">
    <source>
        <dbReference type="Proteomes" id="UP000292402"/>
    </source>
</evidence>
<evidence type="ECO:0000313" key="2">
    <source>
        <dbReference type="EMBL" id="RYN40478.1"/>
    </source>
</evidence>
<accession>A0A4Q4M532</accession>
<feature type="compositionally biased region" description="Low complexity" evidence="1">
    <location>
        <begin position="18"/>
        <end position="27"/>
    </location>
</feature>
<evidence type="ECO:0000256" key="1">
    <source>
        <dbReference type="SAM" id="MobiDB-lite"/>
    </source>
</evidence>
<comment type="caution">
    <text evidence="2">The sequence shown here is derived from an EMBL/GenBank/DDBJ whole genome shotgun (WGS) entry which is preliminary data.</text>
</comment>
<proteinExistence type="predicted"/>
<sequence>MTTEATDYGMYDTAPEGSASASYDHSSSDAWLDESNMLPNNAEEPIAELPSIEQLRARGKGHYTCPRGSECDKGGVQPNGQLTVYERNSAFRYVLVCKMQHRDGLELWSYVEDQAV</sequence>
<organism evidence="2 3">
    <name type="scientific">Alternaria tenuissima</name>
    <dbReference type="NCBI Taxonomy" id="119927"/>
    <lineage>
        <taxon>Eukaryota</taxon>
        <taxon>Fungi</taxon>
        <taxon>Dikarya</taxon>
        <taxon>Ascomycota</taxon>
        <taxon>Pezizomycotina</taxon>
        <taxon>Dothideomycetes</taxon>
        <taxon>Pleosporomycetidae</taxon>
        <taxon>Pleosporales</taxon>
        <taxon>Pleosporineae</taxon>
        <taxon>Pleosporaceae</taxon>
        <taxon>Alternaria</taxon>
        <taxon>Alternaria sect. Alternaria</taxon>
        <taxon>Alternaria alternata complex</taxon>
    </lineage>
</organism>